<name>U5DEN2_AMBTC</name>
<dbReference type="HOGENOM" id="CLU_2944782_0_0_1"/>
<proteinExistence type="predicted"/>
<protein>
    <submittedName>
        <fullName evidence="1">Uncharacterized protein</fullName>
    </submittedName>
</protein>
<organism evidence="1 2">
    <name type="scientific">Amborella trichopoda</name>
    <dbReference type="NCBI Taxonomy" id="13333"/>
    <lineage>
        <taxon>Eukaryota</taxon>
        <taxon>Viridiplantae</taxon>
        <taxon>Streptophyta</taxon>
        <taxon>Embryophyta</taxon>
        <taxon>Tracheophyta</taxon>
        <taxon>Spermatophyta</taxon>
        <taxon>Magnoliopsida</taxon>
        <taxon>Amborellales</taxon>
        <taxon>Amborellaceae</taxon>
        <taxon>Amborella</taxon>
    </lineage>
</organism>
<evidence type="ECO:0000313" key="2">
    <source>
        <dbReference type="Proteomes" id="UP000017836"/>
    </source>
</evidence>
<dbReference type="EMBL" id="KI392078">
    <property type="protein sequence ID" value="ERN18868.1"/>
    <property type="molecule type" value="Genomic_DNA"/>
</dbReference>
<dbReference type="AlphaFoldDB" id="U5DEN2"/>
<gene>
    <name evidence="1" type="ORF">AMTR_s00067p00142790</name>
</gene>
<reference evidence="2" key="1">
    <citation type="journal article" date="2013" name="Science">
        <title>The Amborella genome and the evolution of flowering plants.</title>
        <authorList>
            <consortium name="Amborella Genome Project"/>
        </authorList>
    </citation>
    <scope>NUCLEOTIDE SEQUENCE [LARGE SCALE GENOMIC DNA]</scope>
</reference>
<sequence length="60" mass="6770">MASTHLIKAGKAYRAIRDASSWHIEPSEVQVYGCPQQIYSTSKRYWRSASPITNESRASP</sequence>
<dbReference type="Gramene" id="ERN18868">
    <property type="protein sequence ID" value="ERN18868"/>
    <property type="gene ID" value="AMTR_s00067p00142790"/>
</dbReference>
<evidence type="ECO:0000313" key="1">
    <source>
        <dbReference type="EMBL" id="ERN18868.1"/>
    </source>
</evidence>
<accession>U5DEN2</accession>
<keyword evidence="2" id="KW-1185">Reference proteome</keyword>
<dbReference type="Proteomes" id="UP000017836">
    <property type="component" value="Unassembled WGS sequence"/>
</dbReference>